<comment type="caution">
    <text evidence="1">The sequence shown here is derived from an EMBL/GenBank/DDBJ whole genome shotgun (WGS) entry which is preliminary data.</text>
</comment>
<name>A0AAW0QFA8_9PEZI</name>
<organism evidence="1 2">
    <name type="scientific">Apiospora kogelbergensis</name>
    <dbReference type="NCBI Taxonomy" id="1337665"/>
    <lineage>
        <taxon>Eukaryota</taxon>
        <taxon>Fungi</taxon>
        <taxon>Dikarya</taxon>
        <taxon>Ascomycota</taxon>
        <taxon>Pezizomycotina</taxon>
        <taxon>Sordariomycetes</taxon>
        <taxon>Xylariomycetidae</taxon>
        <taxon>Amphisphaeriales</taxon>
        <taxon>Apiosporaceae</taxon>
        <taxon>Apiospora</taxon>
    </lineage>
</organism>
<evidence type="ECO:0000313" key="2">
    <source>
        <dbReference type="Proteomes" id="UP001392437"/>
    </source>
</evidence>
<reference evidence="1 2" key="1">
    <citation type="submission" date="2023-01" db="EMBL/GenBank/DDBJ databases">
        <title>Analysis of 21 Apiospora genomes using comparative genomics revels a genus with tremendous synthesis potential of carbohydrate active enzymes and secondary metabolites.</title>
        <authorList>
            <person name="Sorensen T."/>
        </authorList>
    </citation>
    <scope>NUCLEOTIDE SEQUENCE [LARGE SCALE GENOMIC DNA]</scope>
    <source>
        <strain evidence="1 2">CBS 117206</strain>
    </source>
</reference>
<protein>
    <submittedName>
        <fullName evidence="1">Uncharacterized protein</fullName>
    </submittedName>
</protein>
<accession>A0AAW0QFA8</accession>
<gene>
    <name evidence="1" type="ORF">PG999_010765</name>
</gene>
<proteinExistence type="predicted"/>
<keyword evidence="2" id="KW-1185">Reference proteome</keyword>
<dbReference type="Proteomes" id="UP001392437">
    <property type="component" value="Unassembled WGS sequence"/>
</dbReference>
<sequence>MAAANFKYACSLENDAIKIFSTAPATCGNASLTIEFMRMIKVPENSPAAKLPSGLGKFPLFKISDYVDKLPSQTWVDRGVFFPMHDDESMWVSFRAECWFIVKVYAATVNAVSGEPWFESLDTKARRRRQIAAGESLQDYMLVEPGRRQVCSLDGMAVAPGVFRQFEARPSGQRGYSTEILMSRGSSVGDLQFEVTMEKNPLIRAPLSTRPRRWRQPQTAIEEKLSDGGRTARATPRSIRLAPRMARAGSYALLAGTETPPLYRRLSTASGLPCSTMEQTNPKITAIVNKCDNNATVPAARKDSLGTISKDPEHTVKVVAGGTIKQKIKEDDCLRLDHWDSDHTITIPVHILNPDAYCQVTGCAAPPSPVTNDHYLQAGLPVPSLDNEQQGSSDSSLQRIIHSKLFRARIRRREGGDSWNPPRSVWSKDSGFVYEGDGSTGLVKLHGVVDDPDFLISQVGPFRPFRTLMDMEEELQAPERPYEGDSD</sequence>
<evidence type="ECO:0000313" key="1">
    <source>
        <dbReference type="EMBL" id="KAK8100391.1"/>
    </source>
</evidence>
<dbReference type="AlphaFoldDB" id="A0AAW0QFA8"/>
<dbReference type="EMBL" id="JAQQWP010000009">
    <property type="protein sequence ID" value="KAK8100391.1"/>
    <property type="molecule type" value="Genomic_DNA"/>
</dbReference>